<protein>
    <submittedName>
        <fullName evidence="2">Uncharacterized protein</fullName>
    </submittedName>
</protein>
<accession>A0A419RU02</accession>
<evidence type="ECO:0000313" key="3">
    <source>
        <dbReference type="Proteomes" id="UP000285232"/>
    </source>
</evidence>
<dbReference type="RefSeq" id="WP_120048268.1">
    <property type="nucleotide sequence ID" value="NZ_RAHX01000001.1"/>
</dbReference>
<evidence type="ECO:0000313" key="2">
    <source>
        <dbReference type="EMBL" id="RJY09260.1"/>
    </source>
</evidence>
<proteinExistence type="predicted"/>
<feature type="compositionally biased region" description="Basic and acidic residues" evidence="1">
    <location>
        <begin position="36"/>
        <end position="52"/>
    </location>
</feature>
<dbReference type="Proteomes" id="UP000285232">
    <property type="component" value="Unassembled WGS sequence"/>
</dbReference>
<dbReference type="AlphaFoldDB" id="A0A419RU02"/>
<evidence type="ECO:0000256" key="1">
    <source>
        <dbReference type="SAM" id="MobiDB-lite"/>
    </source>
</evidence>
<gene>
    <name evidence="2" type="ORF">D6201_07730</name>
</gene>
<sequence>MVPDCQPGGAEKDSGLSVALGPALTDILLESPLARQLEREDRKERAADRRPEPALQRRASDSGRLDPCVTQLPTAPIRPTSPPTLGEN</sequence>
<comment type="caution">
    <text evidence="2">The sequence shown here is derived from an EMBL/GenBank/DDBJ whole genome shotgun (WGS) entry which is preliminary data.</text>
</comment>
<keyword evidence="3" id="KW-1185">Reference proteome</keyword>
<reference evidence="2 3" key="1">
    <citation type="journal article" date="2017" name="Int. J. Syst. Evol. Microbiol.">
        <title>Erythrobacter aquimixticola sp. nov., isolated from the junction between the ocean and a freshwater spring.</title>
        <authorList>
            <person name="Park S."/>
            <person name="Jung Y.T."/>
            <person name="Choi S.J."/>
            <person name="Yoon J.H."/>
        </authorList>
    </citation>
    <scope>NUCLEOTIDE SEQUENCE [LARGE SCALE GENOMIC DNA]</scope>
    <source>
        <strain evidence="2 3">JSSK-14</strain>
    </source>
</reference>
<name>A0A419RU02_9SPHN</name>
<feature type="region of interest" description="Disordered" evidence="1">
    <location>
        <begin position="35"/>
        <end position="88"/>
    </location>
</feature>
<dbReference type="EMBL" id="RAHX01000001">
    <property type="protein sequence ID" value="RJY09260.1"/>
    <property type="molecule type" value="Genomic_DNA"/>
</dbReference>
<organism evidence="2 3">
    <name type="scientific">Aurantiacibacter aquimixticola</name>
    <dbReference type="NCBI Taxonomy" id="1958945"/>
    <lineage>
        <taxon>Bacteria</taxon>
        <taxon>Pseudomonadati</taxon>
        <taxon>Pseudomonadota</taxon>
        <taxon>Alphaproteobacteria</taxon>
        <taxon>Sphingomonadales</taxon>
        <taxon>Erythrobacteraceae</taxon>
        <taxon>Aurantiacibacter</taxon>
    </lineage>
</organism>